<evidence type="ECO:0000259" key="10">
    <source>
        <dbReference type="Pfam" id="PF12950"/>
    </source>
</evidence>
<dbReference type="GO" id="GO:0003677">
    <property type="term" value="F:DNA binding"/>
    <property type="evidence" value="ECO:0007669"/>
    <property type="project" value="UniProtKB-KW"/>
</dbReference>
<evidence type="ECO:0000256" key="3">
    <source>
        <dbReference type="ARBA" id="ARBA00022679"/>
    </source>
</evidence>
<reference evidence="11 12" key="1">
    <citation type="submission" date="2019-02" db="EMBL/GenBank/DDBJ databases">
        <title>Draft Genome Sequence of the Prevotella sp. BCRC 81118, Isolated from Human Feces.</title>
        <authorList>
            <person name="Huang C.-H."/>
        </authorList>
    </citation>
    <scope>NUCLEOTIDE SEQUENCE [LARGE SCALE GENOMIC DNA]</scope>
    <source>
        <strain evidence="11 12">BCRC 81118</strain>
    </source>
</reference>
<keyword evidence="11" id="KW-0378">Hydrolase</keyword>
<dbReference type="PROSITE" id="PS00092">
    <property type="entry name" value="N6_MTASE"/>
    <property type="match status" value="1"/>
</dbReference>
<gene>
    <name evidence="11" type="ORF">EXN75_00900</name>
</gene>
<dbReference type="Proteomes" id="UP000297872">
    <property type="component" value="Unassembled WGS sequence"/>
</dbReference>
<keyword evidence="11" id="KW-0255">Endonuclease</keyword>
<dbReference type="InterPro" id="IPR002052">
    <property type="entry name" value="DNA_methylase_N6_adenine_CS"/>
</dbReference>
<keyword evidence="3" id="KW-0808">Transferase</keyword>
<keyword evidence="4" id="KW-0949">S-adenosyl-L-methionine</keyword>
<feature type="coiled-coil region" evidence="8">
    <location>
        <begin position="733"/>
        <end position="760"/>
    </location>
</feature>
<accession>A0A4Y8VVD6</accession>
<evidence type="ECO:0000256" key="6">
    <source>
        <dbReference type="ARBA" id="ARBA00023125"/>
    </source>
</evidence>
<sequence>MEKILRLFKESSLYDACLQMLNHLQVSVNEVTREPIPFVNLYQEAYSVTLPIALREAVDKLASTYYIGNIDEATLAGHGKGMSIDEVNVETQEGKYDGMMVFAVDVKEGVKLTRQESTILTRGFNRIASAQPVILFIRQGKYLSLSTCERMKYSQEWRNGGSEKLGKVSILRNINCEHPHRGHLDILEALGDEACTSFEQLYNHWMKVFSNELLTKKFYSELSDWYAWAVQVARFPNDLCTNEDDERFNHEACIRLITRLIFVWFLKQKHLIPDEFFDEDYIREHFIENFDPHDRKSLLYDTEKSKYYRLILQNLFFAMLNRPIVAEGKDEANNRRFRAKVVKSGKNWDFNVNNLMRYEGDFMPGGAEEFLRLANSNVPFLNGGLFECLDDKINRIYYDGFSENERSLSQLFLPDYLFFGDEVGASIDLSKWYGDKKKKNVSAQGIIDILRHYCFTVEENTPYEQEVSLDPELLGKAFENLLAAYNPETQTSARKQTGSFYTPREIVQYMVNESLVAHLKRVCGEQDEALYRQLLSYSTEDVSVTEEQSHNIMDALYHCRVLDPACGSGAFPMGILQQMVHVLKRIDPTNEKWKDFMIDRAISQSKQAFAVDSETERRERLADIESAFNQSVNDPDYARKLYLIEHCIYGVDIQPIATQISKLRFFISLVVDQRPTDDATHNFGIRPLPNLEAKFVSANTLIPVEYDSCLVDSAPDVIKYKELLKELNHKIFLARRNIDKQNLKKQIKETRKALADAIEETGFVSHGAAQQLADWDMFDQNTSSYFFDPEWMFGVKGGFDIVIANPPYKIVSKNDPLKGKYETLFQVAHGGKRNLYHLFFEEGVNLNKEHGVLSYITPDTYFSGNDTLALREFLVKHVTISTIVHYTEKDRVFDNVTQAVAVVTMIAERASKKSSFKIIGKNCKSNIYYSNLTKDVKFVFKSDNAVVSRMKHALYKFDDVTRSYKGDVNLGLKKAYFVGVQDTNTLPLIRGVQISQYGYTKGEEYCYKAALTKDESGFARIVMQEVANMGLAQRIKATILKNVICGDSCNLIYSIDETISNYIVLAILNSKVVNYYFKFYNQTNHVPVGELRNIPFPLVSEKEKKQLGKFVENAFCAQGKSELETQMRKIDFIVYHLYGLTYDEVLVVDPDTPITREEYEAYRGE</sequence>
<evidence type="ECO:0000256" key="2">
    <source>
        <dbReference type="ARBA" id="ARBA00022603"/>
    </source>
</evidence>
<evidence type="ECO:0000259" key="9">
    <source>
        <dbReference type="Pfam" id="PF07669"/>
    </source>
</evidence>
<name>A0A4Y8VVD6_9BACT</name>
<protein>
    <recommendedName>
        <fullName evidence="1">site-specific DNA-methyltransferase (adenine-specific)</fullName>
        <ecNumber evidence="1">2.1.1.72</ecNumber>
    </recommendedName>
</protein>
<dbReference type="GO" id="GO:0032259">
    <property type="term" value="P:methylation"/>
    <property type="evidence" value="ECO:0007669"/>
    <property type="project" value="UniProtKB-KW"/>
</dbReference>
<organism evidence="11 12">
    <name type="scientific">Segatella hominis</name>
    <dbReference type="NCBI Taxonomy" id="2518605"/>
    <lineage>
        <taxon>Bacteria</taxon>
        <taxon>Pseudomonadati</taxon>
        <taxon>Bacteroidota</taxon>
        <taxon>Bacteroidia</taxon>
        <taxon>Bacteroidales</taxon>
        <taxon>Prevotellaceae</taxon>
        <taxon>Segatella</taxon>
    </lineage>
</organism>
<dbReference type="EMBL" id="SGVY01000002">
    <property type="protein sequence ID" value="TFH84397.1"/>
    <property type="molecule type" value="Genomic_DNA"/>
</dbReference>
<keyword evidence="11" id="KW-0540">Nuclease</keyword>
<feature type="domain" description="TaqI-like C-terminal specificity" evidence="10">
    <location>
        <begin position="1018"/>
        <end position="1095"/>
    </location>
</feature>
<dbReference type="RefSeq" id="WP_134842439.1">
    <property type="nucleotide sequence ID" value="NZ_SGVY01000002.1"/>
</dbReference>
<dbReference type="InterPro" id="IPR029063">
    <property type="entry name" value="SAM-dependent_MTases_sf"/>
</dbReference>
<evidence type="ECO:0000256" key="4">
    <source>
        <dbReference type="ARBA" id="ARBA00022691"/>
    </source>
</evidence>
<proteinExistence type="predicted"/>
<dbReference type="PANTHER" id="PTHR33841">
    <property type="entry name" value="DNA METHYLTRANSFERASE YEEA-RELATED"/>
    <property type="match status" value="1"/>
</dbReference>
<evidence type="ECO:0000256" key="8">
    <source>
        <dbReference type="SAM" id="Coils"/>
    </source>
</evidence>
<dbReference type="InterPro" id="IPR011639">
    <property type="entry name" value="MethylTrfase_TaqI-like_dom"/>
</dbReference>
<keyword evidence="2" id="KW-0489">Methyltransferase</keyword>
<comment type="catalytic activity">
    <reaction evidence="7">
        <text>a 2'-deoxyadenosine in DNA + S-adenosyl-L-methionine = an N(6)-methyl-2'-deoxyadenosine in DNA + S-adenosyl-L-homocysteine + H(+)</text>
        <dbReference type="Rhea" id="RHEA:15197"/>
        <dbReference type="Rhea" id="RHEA-COMP:12418"/>
        <dbReference type="Rhea" id="RHEA-COMP:12419"/>
        <dbReference type="ChEBI" id="CHEBI:15378"/>
        <dbReference type="ChEBI" id="CHEBI:57856"/>
        <dbReference type="ChEBI" id="CHEBI:59789"/>
        <dbReference type="ChEBI" id="CHEBI:90615"/>
        <dbReference type="ChEBI" id="CHEBI:90616"/>
        <dbReference type="EC" id="2.1.1.72"/>
    </reaction>
</comment>
<comment type="caution">
    <text evidence="11">The sequence shown here is derived from an EMBL/GenBank/DDBJ whole genome shotgun (WGS) entry which is preliminary data.</text>
</comment>
<evidence type="ECO:0000256" key="5">
    <source>
        <dbReference type="ARBA" id="ARBA00022747"/>
    </source>
</evidence>
<dbReference type="PANTHER" id="PTHR33841:SF1">
    <property type="entry name" value="DNA METHYLTRANSFERASE A"/>
    <property type="match status" value="1"/>
</dbReference>
<dbReference type="GO" id="GO:0009007">
    <property type="term" value="F:site-specific DNA-methyltransferase (adenine-specific) activity"/>
    <property type="evidence" value="ECO:0007669"/>
    <property type="project" value="UniProtKB-EC"/>
</dbReference>
<dbReference type="AlphaFoldDB" id="A0A4Y8VVD6"/>
<dbReference type="InterPro" id="IPR025931">
    <property type="entry name" value="TaqI_C"/>
</dbReference>
<evidence type="ECO:0000313" key="11">
    <source>
        <dbReference type="EMBL" id="TFH84397.1"/>
    </source>
</evidence>
<dbReference type="SUPFAM" id="SSF53335">
    <property type="entry name" value="S-adenosyl-L-methionine-dependent methyltransferases"/>
    <property type="match status" value="1"/>
</dbReference>
<dbReference type="Pfam" id="PF12950">
    <property type="entry name" value="TaqI_C"/>
    <property type="match status" value="1"/>
</dbReference>
<feature type="domain" description="Type II methyltransferase M.TaqI-like" evidence="9">
    <location>
        <begin position="646"/>
        <end position="893"/>
    </location>
</feature>
<evidence type="ECO:0000313" key="12">
    <source>
        <dbReference type="Proteomes" id="UP000297872"/>
    </source>
</evidence>
<dbReference type="OrthoDB" id="32195at2"/>
<keyword evidence="6" id="KW-0238">DNA-binding</keyword>
<evidence type="ECO:0000256" key="1">
    <source>
        <dbReference type="ARBA" id="ARBA00011900"/>
    </source>
</evidence>
<keyword evidence="12" id="KW-1185">Reference proteome</keyword>
<evidence type="ECO:0000256" key="7">
    <source>
        <dbReference type="ARBA" id="ARBA00047942"/>
    </source>
</evidence>
<keyword evidence="8" id="KW-0175">Coiled coil</keyword>
<dbReference type="InterPro" id="IPR050953">
    <property type="entry name" value="N4_N6_ade-DNA_methylase"/>
</dbReference>
<dbReference type="GO" id="GO:0009307">
    <property type="term" value="P:DNA restriction-modification system"/>
    <property type="evidence" value="ECO:0007669"/>
    <property type="project" value="UniProtKB-KW"/>
</dbReference>
<dbReference type="PRINTS" id="PR00507">
    <property type="entry name" value="N12N6MTFRASE"/>
</dbReference>
<dbReference type="Pfam" id="PF07669">
    <property type="entry name" value="Eco57I"/>
    <property type="match status" value="1"/>
</dbReference>
<keyword evidence="5" id="KW-0680">Restriction system</keyword>
<dbReference type="GeneID" id="302993852"/>
<dbReference type="GO" id="GO:0004519">
    <property type="term" value="F:endonuclease activity"/>
    <property type="evidence" value="ECO:0007669"/>
    <property type="project" value="UniProtKB-KW"/>
</dbReference>
<dbReference type="Gene3D" id="3.40.50.150">
    <property type="entry name" value="Vaccinia Virus protein VP39"/>
    <property type="match status" value="1"/>
</dbReference>
<dbReference type="EC" id="2.1.1.72" evidence="1"/>